<evidence type="ECO:0000313" key="4">
    <source>
        <dbReference type="Proteomes" id="UP000198406"/>
    </source>
</evidence>
<reference evidence="3 4" key="1">
    <citation type="journal article" date="2015" name="Plant Cell">
        <title>Oil accumulation by the oleaginous diatom Fistulifera solaris as revealed by the genome and transcriptome.</title>
        <authorList>
            <person name="Tanaka T."/>
            <person name="Maeda Y."/>
            <person name="Veluchamy A."/>
            <person name="Tanaka M."/>
            <person name="Abida H."/>
            <person name="Marechal E."/>
            <person name="Bowler C."/>
            <person name="Muto M."/>
            <person name="Sunaga Y."/>
            <person name="Tanaka M."/>
            <person name="Yoshino T."/>
            <person name="Taniguchi T."/>
            <person name="Fukuda Y."/>
            <person name="Nemoto M."/>
            <person name="Matsumoto M."/>
            <person name="Wong P.S."/>
            <person name="Aburatani S."/>
            <person name="Fujibuchi W."/>
        </authorList>
    </citation>
    <scope>NUCLEOTIDE SEQUENCE [LARGE SCALE GENOMIC DNA]</scope>
    <source>
        <strain evidence="3 4">JPCC DA0580</strain>
    </source>
</reference>
<dbReference type="OrthoDB" id="41632at2759"/>
<evidence type="ECO:0000259" key="2">
    <source>
        <dbReference type="Pfam" id="PF12392"/>
    </source>
</evidence>
<gene>
    <name evidence="3" type="ORF">FisN_14Hh038</name>
</gene>
<accession>A0A1Z5K871</accession>
<dbReference type="EMBL" id="BDSP01000184">
    <property type="protein sequence ID" value="GAX22424.1"/>
    <property type="molecule type" value="Genomic_DNA"/>
</dbReference>
<name>A0A1Z5K871_FISSO</name>
<feature type="region of interest" description="Disordered" evidence="1">
    <location>
        <begin position="540"/>
        <end position="561"/>
    </location>
</feature>
<dbReference type="Pfam" id="PF01136">
    <property type="entry name" value="Peptidase_U32"/>
    <property type="match status" value="2"/>
</dbReference>
<dbReference type="PANTHER" id="PTHR30217:SF10">
    <property type="entry name" value="23S RRNA 5-HYDROXYCYTIDINE C2501 SYNTHASE"/>
    <property type="match status" value="1"/>
</dbReference>
<comment type="caution">
    <text evidence="3">The sequence shown here is derived from an EMBL/GenBank/DDBJ whole genome shotgun (WGS) entry which is preliminary data.</text>
</comment>
<dbReference type="Pfam" id="PF12392">
    <property type="entry name" value="DUF3656"/>
    <property type="match status" value="1"/>
</dbReference>
<dbReference type="InterPro" id="IPR020988">
    <property type="entry name" value="Pept_U32_collagenase"/>
</dbReference>
<proteinExistence type="predicted"/>
<keyword evidence="4" id="KW-1185">Reference proteome</keyword>
<dbReference type="SUPFAM" id="SSF51412">
    <property type="entry name" value="Inosine monophosphate dehydrogenase (IMPDH)"/>
    <property type="match status" value="1"/>
</dbReference>
<dbReference type="InParanoid" id="A0A1Z5K871"/>
<evidence type="ECO:0000313" key="3">
    <source>
        <dbReference type="EMBL" id="GAX22424.1"/>
    </source>
</evidence>
<protein>
    <recommendedName>
        <fullName evidence="2">Peptidase U32 collagenase domain-containing protein</fullName>
    </recommendedName>
</protein>
<sequence length="901" mass="99261">MAPAGGWPQLKAAVANGADAVYVGLSAFSARARATNFDALQLQEAVKYCHQHDVHLYVALNTLVFQHEFIELVDWIQVCEQVQVDAVIVQDIGLMKLIQAVAPSLKLHASTQQTVSDANGVAFAAQQGATRVVLGRELSLTEIQQIAQQTTTTTELEVFVHGALCVSYSGQCFSSEFQGGRSANRGQCAQACRLPYGLVVDGEWHDLVESYLLSPQDLCGLQHIPQLLHSVSCLKIEGRLKDAEYVAATTRAYRQAVDLAWHESMKKDDSYRAPRQLQHADTSVDRTTLVQLFSRGQDGQHDGLTSGFFQGSRHQELVIGKSPRHRGVYIGQVVQCNPKTGVIQVNVDNEAGIQLKRGDGIVIDRGLAELEELGGPIYEIGKDSHDDTMSYIQFSHKTKVMTELVPPGALIWRTHDAVLEQQMQKLVQAEPPKRTVLLQVEARKDQPLRITVTLPSLDGDEFITAVAESDTVLVPASRTALSKEAIQKAVGTLGNTPFALADHGGMNIELEDDLWCPVSAIKETRRKAIQNLQDELDAKSGATKAKLTSRQQEKSPSSSKQIISQLMDQLKPLATTSIEPQQTMALSVLCRSLEQVDCLCDMIEDDDSAIVDEIIIDFLEVQGMQDAMERIQQVTNRPIRIVLASPRILKPAEDGIWKTLLSLRPDALLVRSPGLLFRMQQLQKAGTVEINGELIPIPPLFGDFSLNVANPLTAFEFLHQGLERITPTYDLNARAISALARTMASPQQLEVVVHAKLPTFHTEHCVFARFLSKGNSYQDCGHVCTRHSVHLRDGNTGADQLVLADMGCRNTVFSAEAQSGVHSLREWQQAGVGRVRIELVDECLEDIRKMVAGYEQVLNGTTKPSVTWEMLQNVRDTNGRISGVSLGSLRNQVERRAGELK</sequence>
<evidence type="ECO:0000256" key="1">
    <source>
        <dbReference type="SAM" id="MobiDB-lite"/>
    </source>
</evidence>
<dbReference type="Proteomes" id="UP000198406">
    <property type="component" value="Unassembled WGS sequence"/>
</dbReference>
<dbReference type="AlphaFoldDB" id="A0A1Z5K871"/>
<feature type="domain" description="Peptidase U32 collagenase" evidence="2">
    <location>
        <begin position="411"/>
        <end position="535"/>
    </location>
</feature>
<dbReference type="InterPro" id="IPR051454">
    <property type="entry name" value="RNA/ubiquinone_mod_enzymes"/>
</dbReference>
<dbReference type="InterPro" id="IPR001539">
    <property type="entry name" value="Peptidase_U32"/>
</dbReference>
<dbReference type="PANTHER" id="PTHR30217">
    <property type="entry name" value="PEPTIDASE U32 FAMILY"/>
    <property type="match status" value="1"/>
</dbReference>
<organism evidence="3 4">
    <name type="scientific">Fistulifera solaris</name>
    <name type="common">Oleaginous diatom</name>
    <dbReference type="NCBI Taxonomy" id="1519565"/>
    <lineage>
        <taxon>Eukaryota</taxon>
        <taxon>Sar</taxon>
        <taxon>Stramenopiles</taxon>
        <taxon>Ochrophyta</taxon>
        <taxon>Bacillariophyta</taxon>
        <taxon>Bacillariophyceae</taxon>
        <taxon>Bacillariophycidae</taxon>
        <taxon>Naviculales</taxon>
        <taxon>Naviculaceae</taxon>
        <taxon>Fistulifera</taxon>
    </lineage>
</organism>